<organism evidence="1 2">
    <name type="scientific">Rhododendron molle</name>
    <name type="common">Chinese azalea</name>
    <name type="synonym">Azalea mollis</name>
    <dbReference type="NCBI Taxonomy" id="49168"/>
    <lineage>
        <taxon>Eukaryota</taxon>
        <taxon>Viridiplantae</taxon>
        <taxon>Streptophyta</taxon>
        <taxon>Embryophyta</taxon>
        <taxon>Tracheophyta</taxon>
        <taxon>Spermatophyta</taxon>
        <taxon>Magnoliopsida</taxon>
        <taxon>eudicotyledons</taxon>
        <taxon>Gunneridae</taxon>
        <taxon>Pentapetalae</taxon>
        <taxon>asterids</taxon>
        <taxon>Ericales</taxon>
        <taxon>Ericaceae</taxon>
        <taxon>Ericoideae</taxon>
        <taxon>Rhodoreae</taxon>
        <taxon>Rhododendron</taxon>
    </lineage>
</organism>
<sequence>MFKFKHHSFLLSAHEINRLFSASPAISLVDPITQHQTHLQTTTNINTLQSETSNPQSPPSLDPKHYISQLFKCRNLNQITQVHAQVAVNGLLLHDLALANKLLYIYVQHKAVIDAHSLFGVMTEKDPVSWSVMVDPFVVAALVGMYAKCGAIDDAKQLFDKMPERDLVSWTVMIGAYAECGNANESLALFDRMREEDVIPDKVAMVTVVNACAKMGAMHKARLVHEYIWRRNFSLDVILGSAMIDMYAKCGNLDSAREIFDKMREKNVITWSAMIAAYGYHGKGREALELFPSMLTSGVLPNRITFVSLLYACSHAGLV</sequence>
<gene>
    <name evidence="1" type="ORF">RHMOL_Rhmol01G0292100</name>
</gene>
<dbReference type="Proteomes" id="UP001062846">
    <property type="component" value="Chromosome 1"/>
</dbReference>
<accession>A0ACC0Q8T2</accession>
<dbReference type="EMBL" id="CM046388">
    <property type="protein sequence ID" value="KAI8573632.1"/>
    <property type="molecule type" value="Genomic_DNA"/>
</dbReference>
<proteinExistence type="predicted"/>
<comment type="caution">
    <text evidence="1">The sequence shown here is derived from an EMBL/GenBank/DDBJ whole genome shotgun (WGS) entry which is preliminary data.</text>
</comment>
<protein>
    <submittedName>
        <fullName evidence="1">Uncharacterized protein</fullName>
    </submittedName>
</protein>
<name>A0ACC0Q8T2_RHOML</name>
<evidence type="ECO:0000313" key="2">
    <source>
        <dbReference type="Proteomes" id="UP001062846"/>
    </source>
</evidence>
<reference evidence="1" key="1">
    <citation type="submission" date="2022-02" db="EMBL/GenBank/DDBJ databases">
        <title>Plant Genome Project.</title>
        <authorList>
            <person name="Zhang R.-G."/>
        </authorList>
    </citation>
    <scope>NUCLEOTIDE SEQUENCE</scope>
    <source>
        <strain evidence="1">AT1</strain>
    </source>
</reference>
<evidence type="ECO:0000313" key="1">
    <source>
        <dbReference type="EMBL" id="KAI8573632.1"/>
    </source>
</evidence>
<keyword evidence="2" id="KW-1185">Reference proteome</keyword>